<evidence type="ECO:0000313" key="2">
    <source>
        <dbReference type="Proteomes" id="UP000061512"/>
    </source>
</evidence>
<name>A0A132F3S8_9BURK</name>
<evidence type="ECO:0008006" key="3">
    <source>
        <dbReference type="Google" id="ProtNLM"/>
    </source>
</evidence>
<gene>
    <name evidence="1" type="ORF">WT57_14705</name>
</gene>
<dbReference type="RefSeq" id="WP_060298249.1">
    <property type="nucleotide sequence ID" value="NZ_LPJX01000026.1"/>
</dbReference>
<comment type="caution">
    <text evidence="1">The sequence shown here is derived from an EMBL/GenBank/DDBJ whole genome shotgun (WGS) entry which is preliminary data.</text>
</comment>
<accession>A0A132F3S8</accession>
<sequence length="131" mass="14350">MSLIQRIMNPQALTALYGSDVPLDGAEIVEVRLGRDEPRLSVRIMTARKPLSPPSRWPTDYDVVYLSLSFIGASDLSLEGWERDNVIATFSSTVTDNGMSITIHCREGVSIALTCDWVRVEGVAYGYLGGA</sequence>
<dbReference type="EMBL" id="LPJX01000026">
    <property type="protein sequence ID" value="KWF68117.1"/>
    <property type="molecule type" value="Genomic_DNA"/>
</dbReference>
<protein>
    <recommendedName>
        <fullName evidence="3">Immunity protein 50</fullName>
    </recommendedName>
</protein>
<dbReference type="InterPro" id="IPR028957">
    <property type="entry name" value="Imm50"/>
</dbReference>
<reference evidence="1 2" key="1">
    <citation type="submission" date="2015-11" db="EMBL/GenBank/DDBJ databases">
        <title>Expanding the genomic diversity of Burkholderia species for the development of highly accurate diagnostics.</title>
        <authorList>
            <person name="Sahl J."/>
            <person name="Keim P."/>
            <person name="Wagner D."/>
        </authorList>
    </citation>
    <scope>NUCLEOTIDE SEQUENCE [LARGE SCALE GENOMIC DNA]</scope>
    <source>
        <strain evidence="1 2">MSMB574WGS</strain>
    </source>
</reference>
<organism evidence="1 2">
    <name type="scientific">Burkholderia pseudomultivorans</name>
    <dbReference type="NCBI Taxonomy" id="1207504"/>
    <lineage>
        <taxon>Bacteria</taxon>
        <taxon>Pseudomonadati</taxon>
        <taxon>Pseudomonadota</taxon>
        <taxon>Betaproteobacteria</taxon>
        <taxon>Burkholderiales</taxon>
        <taxon>Burkholderiaceae</taxon>
        <taxon>Burkholderia</taxon>
        <taxon>Burkholderia cepacia complex</taxon>
    </lineage>
</organism>
<proteinExistence type="predicted"/>
<evidence type="ECO:0000313" key="1">
    <source>
        <dbReference type="EMBL" id="KWF68117.1"/>
    </source>
</evidence>
<dbReference type="Proteomes" id="UP000061512">
    <property type="component" value="Unassembled WGS sequence"/>
</dbReference>
<dbReference type="Pfam" id="PF15594">
    <property type="entry name" value="Imm50"/>
    <property type="match status" value="1"/>
</dbReference>
<dbReference type="AlphaFoldDB" id="A0A132F3S8"/>